<dbReference type="InterPro" id="IPR052519">
    <property type="entry name" value="Euk-type_GlcNAc_Kinase"/>
</dbReference>
<dbReference type="InterPro" id="IPR043129">
    <property type="entry name" value="ATPase_NBD"/>
</dbReference>
<dbReference type="SUPFAM" id="SSF53067">
    <property type="entry name" value="Actin-like ATPase domain"/>
    <property type="match status" value="1"/>
</dbReference>
<evidence type="ECO:0000259" key="1">
    <source>
        <dbReference type="Pfam" id="PF01869"/>
    </source>
</evidence>
<feature type="domain" description="ATPase BadF/BadG/BcrA/BcrD type" evidence="1">
    <location>
        <begin position="2"/>
        <end position="216"/>
    </location>
</feature>
<dbReference type="Pfam" id="PF01869">
    <property type="entry name" value="BcrAD_BadFG"/>
    <property type="match status" value="1"/>
</dbReference>
<dbReference type="PANTHER" id="PTHR43190:SF3">
    <property type="entry name" value="N-ACETYL-D-GLUCOSAMINE KINASE"/>
    <property type="match status" value="1"/>
</dbReference>
<dbReference type="Gene3D" id="3.30.420.40">
    <property type="match status" value="2"/>
</dbReference>
<reference evidence="2" key="1">
    <citation type="submission" date="2018-05" db="EMBL/GenBank/DDBJ databases">
        <authorList>
            <person name="Lanie J.A."/>
            <person name="Ng W.-L."/>
            <person name="Kazmierczak K.M."/>
            <person name="Andrzejewski T.M."/>
            <person name="Davidsen T.M."/>
            <person name="Wayne K.J."/>
            <person name="Tettelin H."/>
            <person name="Glass J.I."/>
            <person name="Rusch D."/>
            <person name="Podicherti R."/>
            <person name="Tsui H.-C.T."/>
            <person name="Winkler M.E."/>
        </authorList>
    </citation>
    <scope>NUCLEOTIDE SEQUENCE</scope>
</reference>
<dbReference type="AlphaFoldDB" id="A0A381P2F8"/>
<gene>
    <name evidence="2" type="ORF">METZ01_LOCUS13252</name>
</gene>
<dbReference type="EMBL" id="UINC01000741">
    <property type="protein sequence ID" value="SUZ60398.1"/>
    <property type="molecule type" value="Genomic_DNA"/>
</dbReference>
<organism evidence="2">
    <name type="scientific">marine metagenome</name>
    <dbReference type="NCBI Taxonomy" id="408172"/>
    <lineage>
        <taxon>unclassified sequences</taxon>
        <taxon>metagenomes</taxon>
        <taxon>ecological metagenomes</taxon>
    </lineage>
</organism>
<proteinExistence type="predicted"/>
<name>A0A381P2F8_9ZZZZ</name>
<sequence>MQKVLSETDVAAINVKTCVVGMAGISHPKYRPTLKQTCEALFPQASLQLISDAELAHRTIWGEGPGMTLIVGTGSIAVGEDKDGKLRRAGGFGFQSGDVGGGYWFGKSLLTELIAADRSNDDEIVELRQLVTDHFGVSSFEEALEKASGGEGVSIVAGLTPEIFQLAENGNFIASQIVASGADGLRDLVDELIEKIDFSGDLGLHGSVITESHFYRTKLMNRLEFDGWRKADFPAVFGGLVVAGAAAEPEELVKFTVTND</sequence>
<dbReference type="PANTHER" id="PTHR43190">
    <property type="entry name" value="N-ACETYL-D-GLUCOSAMINE KINASE"/>
    <property type="match status" value="1"/>
</dbReference>
<evidence type="ECO:0000313" key="2">
    <source>
        <dbReference type="EMBL" id="SUZ60398.1"/>
    </source>
</evidence>
<protein>
    <recommendedName>
        <fullName evidence="1">ATPase BadF/BadG/BcrA/BcrD type domain-containing protein</fullName>
    </recommendedName>
</protein>
<accession>A0A381P2F8</accession>
<dbReference type="InterPro" id="IPR002731">
    <property type="entry name" value="ATPase_BadF"/>
</dbReference>